<gene>
    <name evidence="2" type="ORF">JKG68_01930</name>
</gene>
<feature type="transmembrane region" description="Helical" evidence="1">
    <location>
        <begin position="53"/>
        <end position="71"/>
    </location>
</feature>
<dbReference type="RefSeq" id="WP_202055413.1">
    <property type="nucleotide sequence ID" value="NZ_JAEQMY010000002.1"/>
</dbReference>
<evidence type="ECO:0000256" key="1">
    <source>
        <dbReference type="SAM" id="Phobius"/>
    </source>
</evidence>
<comment type="caution">
    <text evidence="2">The sequence shown here is derived from an EMBL/GenBank/DDBJ whole genome shotgun (WGS) entry which is preliminary data.</text>
</comment>
<organism evidence="2 3">
    <name type="scientific">Microvirga aerilata</name>
    <dbReference type="NCBI Taxonomy" id="670292"/>
    <lineage>
        <taxon>Bacteria</taxon>
        <taxon>Pseudomonadati</taxon>
        <taxon>Pseudomonadota</taxon>
        <taxon>Alphaproteobacteria</taxon>
        <taxon>Hyphomicrobiales</taxon>
        <taxon>Methylobacteriaceae</taxon>
        <taxon>Microvirga</taxon>
    </lineage>
</organism>
<feature type="transmembrane region" description="Helical" evidence="1">
    <location>
        <begin position="78"/>
        <end position="95"/>
    </location>
</feature>
<dbReference type="Proteomes" id="UP000605848">
    <property type="component" value="Unassembled WGS sequence"/>
</dbReference>
<evidence type="ECO:0000313" key="2">
    <source>
        <dbReference type="EMBL" id="MBL0402718.1"/>
    </source>
</evidence>
<dbReference type="AlphaFoldDB" id="A0A937CW26"/>
<dbReference type="EMBL" id="JAEQMY010000002">
    <property type="protein sequence ID" value="MBL0402718.1"/>
    <property type="molecule type" value="Genomic_DNA"/>
</dbReference>
<keyword evidence="1" id="KW-0472">Membrane</keyword>
<feature type="transmembrane region" description="Helical" evidence="1">
    <location>
        <begin position="107"/>
        <end position="127"/>
    </location>
</feature>
<feature type="transmembrane region" description="Helical" evidence="1">
    <location>
        <begin position="12"/>
        <end position="33"/>
    </location>
</feature>
<name>A0A937CW26_9HYPH</name>
<keyword evidence="3" id="KW-1185">Reference proteome</keyword>
<evidence type="ECO:0000313" key="3">
    <source>
        <dbReference type="Proteomes" id="UP000605848"/>
    </source>
</evidence>
<proteinExistence type="predicted"/>
<keyword evidence="1" id="KW-1133">Transmembrane helix</keyword>
<reference evidence="2" key="1">
    <citation type="submission" date="2021-01" db="EMBL/GenBank/DDBJ databases">
        <title>Microvirga sp.</title>
        <authorList>
            <person name="Kim M.K."/>
        </authorList>
    </citation>
    <scope>NUCLEOTIDE SEQUENCE</scope>
    <source>
        <strain evidence="2">5420S-16</strain>
    </source>
</reference>
<keyword evidence="1" id="KW-0812">Transmembrane</keyword>
<sequence>MLKTDQITLTLYPLWMVWAGRTILYLALMMGPIIEMGWIEALLPSAIQETGKIVLGGVALPALYISLYALLHRIGAHCQNFVFLVALLYGATLFAEAQRALSTGSLLPWLGTIGCFVYALGFTWLGYQGYLANRKRAAAALFAEREAQIDMHAEAILRAQQLQRNLSAVKEGP</sequence>
<accession>A0A937CW26</accession>
<protein>
    <submittedName>
        <fullName evidence="2">Uncharacterized protein</fullName>
    </submittedName>
</protein>